<evidence type="ECO:0000313" key="3">
    <source>
        <dbReference type="EMBL" id="TGZ76418.1"/>
    </source>
</evidence>
<feature type="region of interest" description="Disordered" evidence="2">
    <location>
        <begin position="260"/>
        <end position="287"/>
    </location>
</feature>
<feature type="compositionally biased region" description="Acidic residues" evidence="2">
    <location>
        <begin position="268"/>
        <end position="284"/>
    </location>
</feature>
<dbReference type="Pfam" id="PF03676">
    <property type="entry name" value="PHAF1"/>
    <property type="match status" value="1"/>
</dbReference>
<protein>
    <submittedName>
        <fullName evidence="3">UPF0183-domain-containing protein</fullName>
    </submittedName>
</protein>
<dbReference type="OrthoDB" id="411211at2759"/>
<name>A0A4S2MPI2_9PEZI</name>
<evidence type="ECO:0000313" key="4">
    <source>
        <dbReference type="Proteomes" id="UP000298138"/>
    </source>
</evidence>
<sequence>MSTPPPAPVLPGKGLGLIPLGASLHHVLSVVTEHSSLFTSISTVYDPGDACVTVPILIILDNNGIRLRFDGPDQRLRLIEILDFAKCRPTYQSGELTSARQANPSFKNIYKLFGPTTAGEYMSGESLYILNYPGVSFTFAVDNWRDDVDFASQLASGSATSMAIFSGNSWAEVRDDLFTRSVTAPRFPANTAAAARSSSANDEIELVTIRGEGTVIELTRRYNPPLIITLNSTTPQDLITELGPPASIYRKSDHRLNIHRALGGSSGDESDPDDRASEDDDDAADPTAAEHGECFFNYFQHGFDILVSSQRSARRPVVTKMIIHGNVPGSYEFQRYRRCRWVVDLPEKSPTVGSTTGAAALRIDSEENFTSVREKLKERFGEAGKPMPYSRGNDSPSSSVEFLGGWEDGEGGAREKTEGVTFGNTELYGFPGMVFEVLKNGTVTCLAAF</sequence>
<reference evidence="3 4" key="1">
    <citation type="submission" date="2019-04" db="EMBL/GenBank/DDBJ databases">
        <title>Comparative genomics and transcriptomics to analyze fruiting body development in filamentous ascomycetes.</title>
        <authorList>
            <consortium name="DOE Joint Genome Institute"/>
            <person name="Lutkenhaus R."/>
            <person name="Traeger S."/>
            <person name="Breuer J."/>
            <person name="Kuo A."/>
            <person name="Lipzen A."/>
            <person name="Pangilinan J."/>
            <person name="Dilworth D."/>
            <person name="Sandor L."/>
            <person name="Poggeler S."/>
            <person name="Barry K."/>
            <person name="Grigoriev I.V."/>
            <person name="Nowrousian M."/>
        </authorList>
    </citation>
    <scope>NUCLEOTIDE SEQUENCE [LARGE SCALE GENOMIC DNA]</scope>
    <source>
        <strain evidence="3 4">CBS 389.68</strain>
    </source>
</reference>
<comment type="similarity">
    <text evidence="1">Belongs to the PHAF1 family.</text>
</comment>
<dbReference type="GO" id="GO:0043001">
    <property type="term" value="P:Golgi to plasma membrane protein transport"/>
    <property type="evidence" value="ECO:0007669"/>
    <property type="project" value="TreeGrafter"/>
</dbReference>
<accession>A0A4S2MPI2</accession>
<dbReference type="Proteomes" id="UP000298138">
    <property type="component" value="Unassembled WGS sequence"/>
</dbReference>
<organism evidence="3 4">
    <name type="scientific">Ascodesmis nigricans</name>
    <dbReference type="NCBI Taxonomy" id="341454"/>
    <lineage>
        <taxon>Eukaryota</taxon>
        <taxon>Fungi</taxon>
        <taxon>Dikarya</taxon>
        <taxon>Ascomycota</taxon>
        <taxon>Pezizomycotina</taxon>
        <taxon>Pezizomycetes</taxon>
        <taxon>Pezizales</taxon>
        <taxon>Ascodesmidaceae</taxon>
        <taxon>Ascodesmis</taxon>
    </lineage>
</organism>
<evidence type="ECO:0000256" key="2">
    <source>
        <dbReference type="SAM" id="MobiDB-lite"/>
    </source>
</evidence>
<dbReference type="EMBL" id="ML220179">
    <property type="protein sequence ID" value="TGZ76418.1"/>
    <property type="molecule type" value="Genomic_DNA"/>
</dbReference>
<dbReference type="PANTHER" id="PTHR13465:SF2">
    <property type="entry name" value="PHAGOSOME ASSEMBLY FACTOR 1"/>
    <property type="match status" value="1"/>
</dbReference>
<evidence type="ECO:0000256" key="1">
    <source>
        <dbReference type="ARBA" id="ARBA00024339"/>
    </source>
</evidence>
<dbReference type="GO" id="GO:0005802">
    <property type="term" value="C:trans-Golgi network"/>
    <property type="evidence" value="ECO:0007669"/>
    <property type="project" value="TreeGrafter"/>
</dbReference>
<gene>
    <name evidence="3" type="ORF">EX30DRAFT_324716</name>
</gene>
<dbReference type="AlphaFoldDB" id="A0A4S2MPI2"/>
<proteinExistence type="inferred from homology"/>
<dbReference type="InterPro" id="IPR005373">
    <property type="entry name" value="PHAF1"/>
</dbReference>
<dbReference type="InParanoid" id="A0A4S2MPI2"/>
<dbReference type="InterPro" id="IPR039156">
    <property type="entry name" value="PHAF1/BROMI"/>
</dbReference>
<dbReference type="PANTHER" id="PTHR13465">
    <property type="entry name" value="UPF0183 PROTEIN"/>
    <property type="match status" value="1"/>
</dbReference>
<keyword evidence="4" id="KW-1185">Reference proteome</keyword>